<accession>A0AAD9LF33</accession>
<dbReference type="InterPro" id="IPR036640">
    <property type="entry name" value="ABC1_TM_sf"/>
</dbReference>
<keyword evidence="4 6" id="KW-1133">Transmembrane helix</keyword>
<dbReference type="GO" id="GO:0016020">
    <property type="term" value="C:membrane"/>
    <property type="evidence" value="ECO:0007669"/>
    <property type="project" value="InterPro"/>
</dbReference>
<reference evidence="7" key="2">
    <citation type="submission" date="2021-05" db="EMBL/GenBank/DDBJ databases">
        <authorList>
            <person name="Pain A."/>
        </authorList>
    </citation>
    <scope>NUCLEOTIDE SEQUENCE</scope>
    <source>
        <strain evidence="7">1802A</strain>
    </source>
</reference>
<dbReference type="Gene3D" id="1.20.1560.10">
    <property type="entry name" value="ABC transporter type 1, transmembrane domain"/>
    <property type="match status" value="1"/>
</dbReference>
<evidence type="ECO:0000256" key="3">
    <source>
        <dbReference type="ARBA" id="ARBA00022840"/>
    </source>
</evidence>
<evidence type="ECO:0000256" key="1">
    <source>
        <dbReference type="ARBA" id="ARBA00022692"/>
    </source>
</evidence>
<gene>
    <name evidence="7" type="ORF">X943_002313</name>
</gene>
<dbReference type="InterPro" id="IPR050173">
    <property type="entry name" value="ABC_transporter_C-like"/>
</dbReference>
<keyword evidence="1 6" id="KW-0812">Transmembrane</keyword>
<organism evidence="7 8">
    <name type="scientific">Babesia divergens</name>
    <dbReference type="NCBI Taxonomy" id="32595"/>
    <lineage>
        <taxon>Eukaryota</taxon>
        <taxon>Sar</taxon>
        <taxon>Alveolata</taxon>
        <taxon>Apicomplexa</taxon>
        <taxon>Aconoidasida</taxon>
        <taxon>Piroplasmida</taxon>
        <taxon>Babesiidae</taxon>
        <taxon>Babesia</taxon>
    </lineage>
</organism>
<evidence type="ECO:0000313" key="8">
    <source>
        <dbReference type="Proteomes" id="UP001195914"/>
    </source>
</evidence>
<dbReference type="Proteomes" id="UP001195914">
    <property type="component" value="Unassembled WGS sequence"/>
</dbReference>
<dbReference type="GO" id="GO:0042626">
    <property type="term" value="F:ATPase-coupled transmembrane transporter activity"/>
    <property type="evidence" value="ECO:0007669"/>
    <property type="project" value="TreeGrafter"/>
</dbReference>
<keyword evidence="2" id="KW-0547">Nucleotide-binding</keyword>
<keyword evidence="8" id="KW-1185">Reference proteome</keyword>
<sequence length="511" mass="58617">MTKNSANKIEAVRSFNEKGILSFLFLKWVPYWINKLRHNFIKLSALPPLPNEDRISYWQPIFSKHVSDGLLGLEKQEAEYKTLSTDGKKRKLHKSALLRALILTFWRRVSLLCMLAIIIKACSVGITILIKFLLDMMSRGTNILWQVAMVLSILSVEVVHLLVDQHIQYYKLRTEILMEAVLSITLFQHGLCHRKDFVNDIDEYNLISGCKDVVHSCEPGITQCSENSLMCPAKRHRNKELSPDMYTYLYFDTINIAEVLDAMLNLVRFISAFVFGMIIISKQLGVGILKPIIVMGTMIASALVIEFINGIALKHLLYSRDFRLSKIEDVIGNLDVLKTAGFDDVGYNSICDSRKDELSLLAFRIFFFFINQLIIFSIKVVVVLVIMLEFIDEVRKAVGDDSFDFTAPITLLFLINKIVQPMNQLPRTMRLFIETFTSCRRLSTYLNECSPNYYLNSDERIENSNSSCMKLKVKSNNISGDTVVMYKGATFAWIESREEILNPSERRHPIL</sequence>
<dbReference type="EMBL" id="JAHBMH010000073">
    <property type="protein sequence ID" value="KAK1933129.1"/>
    <property type="molecule type" value="Genomic_DNA"/>
</dbReference>
<protein>
    <submittedName>
        <fullName evidence="7">ATP-BINDING CASSETTE TRANSPORTER</fullName>
    </submittedName>
</protein>
<feature type="transmembrane region" description="Helical" evidence="6">
    <location>
        <begin position="403"/>
        <end position="419"/>
    </location>
</feature>
<name>A0AAD9LF33_BABDI</name>
<dbReference type="PANTHER" id="PTHR24223">
    <property type="entry name" value="ATP-BINDING CASSETTE SUB-FAMILY C"/>
    <property type="match status" value="1"/>
</dbReference>
<evidence type="ECO:0000256" key="5">
    <source>
        <dbReference type="ARBA" id="ARBA00023136"/>
    </source>
</evidence>
<proteinExistence type="predicted"/>
<reference evidence="7" key="1">
    <citation type="journal article" date="2014" name="Nucleic Acids Res.">
        <title>The evolutionary dynamics of variant antigen genes in Babesia reveal a history of genomic innovation underlying host-parasite interaction.</title>
        <authorList>
            <person name="Jackson A.P."/>
            <person name="Otto T.D."/>
            <person name="Darby A."/>
            <person name="Ramaprasad A."/>
            <person name="Xia D."/>
            <person name="Echaide I.E."/>
            <person name="Farber M."/>
            <person name="Gahlot S."/>
            <person name="Gamble J."/>
            <person name="Gupta D."/>
            <person name="Gupta Y."/>
            <person name="Jackson L."/>
            <person name="Malandrin L."/>
            <person name="Malas T.B."/>
            <person name="Moussa E."/>
            <person name="Nair M."/>
            <person name="Reid A.J."/>
            <person name="Sanders M."/>
            <person name="Sharma J."/>
            <person name="Tracey A."/>
            <person name="Quail M.A."/>
            <person name="Weir W."/>
            <person name="Wastling J.M."/>
            <person name="Hall N."/>
            <person name="Willadsen P."/>
            <person name="Lingelbach K."/>
            <person name="Shiels B."/>
            <person name="Tait A."/>
            <person name="Berriman M."/>
            <person name="Allred D.R."/>
            <person name="Pain A."/>
        </authorList>
    </citation>
    <scope>NUCLEOTIDE SEQUENCE</scope>
    <source>
        <strain evidence="7">1802A</strain>
    </source>
</reference>
<evidence type="ECO:0000256" key="2">
    <source>
        <dbReference type="ARBA" id="ARBA00022741"/>
    </source>
</evidence>
<keyword evidence="3 7" id="KW-0067">ATP-binding</keyword>
<keyword evidence="5 6" id="KW-0472">Membrane</keyword>
<evidence type="ECO:0000256" key="4">
    <source>
        <dbReference type="ARBA" id="ARBA00022989"/>
    </source>
</evidence>
<comment type="caution">
    <text evidence="7">The sequence shown here is derived from an EMBL/GenBank/DDBJ whole genome shotgun (WGS) entry which is preliminary data.</text>
</comment>
<feature type="transmembrane region" description="Helical" evidence="6">
    <location>
        <begin position="292"/>
        <end position="313"/>
    </location>
</feature>
<evidence type="ECO:0000256" key="6">
    <source>
        <dbReference type="SAM" id="Phobius"/>
    </source>
</evidence>
<feature type="transmembrane region" description="Helical" evidence="6">
    <location>
        <begin position="143"/>
        <end position="163"/>
    </location>
</feature>
<evidence type="ECO:0000313" key="7">
    <source>
        <dbReference type="EMBL" id="KAK1933129.1"/>
    </source>
</evidence>
<feature type="non-terminal residue" evidence="7">
    <location>
        <position position="511"/>
    </location>
</feature>
<dbReference type="AlphaFoldDB" id="A0AAD9LF33"/>
<dbReference type="GO" id="GO:0005524">
    <property type="term" value="F:ATP binding"/>
    <property type="evidence" value="ECO:0007669"/>
    <property type="project" value="UniProtKB-KW"/>
</dbReference>
<feature type="transmembrane region" description="Helical" evidence="6">
    <location>
        <begin position="262"/>
        <end position="280"/>
    </location>
</feature>
<feature type="transmembrane region" description="Helical" evidence="6">
    <location>
        <begin position="365"/>
        <end position="391"/>
    </location>
</feature>
<feature type="transmembrane region" description="Helical" evidence="6">
    <location>
        <begin position="109"/>
        <end position="131"/>
    </location>
</feature>
<dbReference type="SUPFAM" id="SSF90123">
    <property type="entry name" value="ABC transporter transmembrane region"/>
    <property type="match status" value="1"/>
</dbReference>